<keyword evidence="3" id="KW-1185">Reference proteome</keyword>
<sequence length="162" mass="17634">MAQNRRLSSASYDTSASDHSREISSRMTNKEAELFYIVMEYCAGGDLNERMKAQKGKGFEEHQRSKNTEEGSPSSAAHNPLISWEVDRDDLINEEPALELLRGTPTHGTGPGKGTRSYPPGVCCNRPWGVKQVSLSPGEYQVHLGGTTNGMSRSSSLSDATA</sequence>
<evidence type="ECO:0000313" key="3">
    <source>
        <dbReference type="Proteomes" id="UP000290572"/>
    </source>
</evidence>
<evidence type="ECO:0000256" key="1">
    <source>
        <dbReference type="SAM" id="MobiDB-lite"/>
    </source>
</evidence>
<keyword evidence="2" id="KW-0808">Transferase</keyword>
<dbReference type="GO" id="GO:0016301">
    <property type="term" value="F:kinase activity"/>
    <property type="evidence" value="ECO:0007669"/>
    <property type="project" value="UniProtKB-KW"/>
</dbReference>
<keyword evidence="2" id="KW-0418">Kinase</keyword>
<dbReference type="EMBL" id="QBIY01012808">
    <property type="protein sequence ID" value="RXN16068.1"/>
    <property type="molecule type" value="Genomic_DNA"/>
</dbReference>
<dbReference type="AlphaFoldDB" id="A0A498M5A6"/>
<name>A0A498M5A6_LABRO</name>
<dbReference type="Gene3D" id="1.10.510.10">
    <property type="entry name" value="Transferase(Phosphotransferase) domain 1"/>
    <property type="match status" value="1"/>
</dbReference>
<feature type="region of interest" description="Disordered" evidence="1">
    <location>
        <begin position="98"/>
        <end position="120"/>
    </location>
</feature>
<organism evidence="2 3">
    <name type="scientific">Labeo rohita</name>
    <name type="common">Indian major carp</name>
    <name type="synonym">Cyprinus rohita</name>
    <dbReference type="NCBI Taxonomy" id="84645"/>
    <lineage>
        <taxon>Eukaryota</taxon>
        <taxon>Metazoa</taxon>
        <taxon>Chordata</taxon>
        <taxon>Craniata</taxon>
        <taxon>Vertebrata</taxon>
        <taxon>Euteleostomi</taxon>
        <taxon>Actinopterygii</taxon>
        <taxon>Neopterygii</taxon>
        <taxon>Teleostei</taxon>
        <taxon>Ostariophysi</taxon>
        <taxon>Cypriniformes</taxon>
        <taxon>Cyprinidae</taxon>
        <taxon>Labeoninae</taxon>
        <taxon>Labeonini</taxon>
        <taxon>Labeo</taxon>
    </lineage>
</organism>
<feature type="compositionally biased region" description="Basic and acidic residues" evidence="1">
    <location>
        <begin position="16"/>
        <end position="26"/>
    </location>
</feature>
<accession>A0A498M5A6</accession>
<comment type="caution">
    <text evidence="2">The sequence shown here is derived from an EMBL/GenBank/DDBJ whole genome shotgun (WGS) entry which is preliminary data.</text>
</comment>
<feature type="region of interest" description="Disordered" evidence="1">
    <location>
        <begin position="53"/>
        <end position="80"/>
    </location>
</feature>
<reference evidence="2 3" key="1">
    <citation type="submission" date="2018-03" db="EMBL/GenBank/DDBJ databases">
        <title>Draft genome sequence of Rohu Carp (Labeo rohita).</title>
        <authorList>
            <person name="Das P."/>
            <person name="Kushwaha B."/>
            <person name="Joshi C.G."/>
            <person name="Kumar D."/>
            <person name="Nagpure N.S."/>
            <person name="Sahoo L."/>
            <person name="Das S.P."/>
            <person name="Bit A."/>
            <person name="Patnaik S."/>
            <person name="Meher P.K."/>
            <person name="Jayasankar P."/>
            <person name="Koringa P.G."/>
            <person name="Patel N.V."/>
            <person name="Hinsu A.T."/>
            <person name="Kumar R."/>
            <person name="Pandey M."/>
            <person name="Agarwal S."/>
            <person name="Srivastava S."/>
            <person name="Singh M."/>
            <person name="Iquebal M.A."/>
            <person name="Jaiswal S."/>
            <person name="Angadi U.B."/>
            <person name="Kumar N."/>
            <person name="Raza M."/>
            <person name="Shah T.M."/>
            <person name="Rai A."/>
            <person name="Jena J.K."/>
        </authorList>
    </citation>
    <scope>NUCLEOTIDE SEQUENCE [LARGE SCALE GENOMIC DNA]</scope>
    <source>
        <strain evidence="2">DASCIFA01</strain>
        <tissue evidence="2">Testis</tissue>
    </source>
</reference>
<proteinExistence type="predicted"/>
<dbReference type="Proteomes" id="UP000290572">
    <property type="component" value="Unassembled WGS sequence"/>
</dbReference>
<feature type="compositionally biased region" description="Polar residues" evidence="1">
    <location>
        <begin position="1"/>
        <end position="15"/>
    </location>
</feature>
<evidence type="ECO:0000313" key="2">
    <source>
        <dbReference type="EMBL" id="RXN16068.1"/>
    </source>
</evidence>
<dbReference type="InterPro" id="IPR011009">
    <property type="entry name" value="Kinase-like_dom_sf"/>
</dbReference>
<feature type="compositionally biased region" description="Basic and acidic residues" evidence="1">
    <location>
        <begin position="53"/>
        <end position="69"/>
    </location>
</feature>
<protein>
    <submittedName>
        <fullName evidence="2">Putative serine threonine kinase-like protein</fullName>
    </submittedName>
</protein>
<feature type="region of interest" description="Disordered" evidence="1">
    <location>
        <begin position="1"/>
        <end position="26"/>
    </location>
</feature>
<dbReference type="SUPFAM" id="SSF56112">
    <property type="entry name" value="Protein kinase-like (PK-like)"/>
    <property type="match status" value="1"/>
</dbReference>
<gene>
    <name evidence="2" type="ORF">ROHU_008467</name>
</gene>